<dbReference type="AlphaFoldDB" id="A0A9W8ZBE4"/>
<organism evidence="2 3">
    <name type="scientific">Didymella pomorum</name>
    <dbReference type="NCBI Taxonomy" id="749634"/>
    <lineage>
        <taxon>Eukaryota</taxon>
        <taxon>Fungi</taxon>
        <taxon>Dikarya</taxon>
        <taxon>Ascomycota</taxon>
        <taxon>Pezizomycotina</taxon>
        <taxon>Dothideomycetes</taxon>
        <taxon>Pleosporomycetidae</taxon>
        <taxon>Pleosporales</taxon>
        <taxon>Pleosporineae</taxon>
        <taxon>Didymellaceae</taxon>
        <taxon>Didymella</taxon>
    </lineage>
</organism>
<accession>A0A9W8ZBE4</accession>
<evidence type="ECO:0000256" key="1">
    <source>
        <dbReference type="SAM" id="MobiDB-lite"/>
    </source>
</evidence>
<sequence length="375" mass="40289">MQTGEYTDTRSNRPYDITIPATAFPSADTTPAPGQRRLTDPRHTASVCAHLAQRSSARMMLSISSHPTPTTLSSSPALQSTMATSLPIMPSRPSQRPKLTVNTHQPRVFGKGASLRLDTLSAVSPTVRNTFNNAYEPSTTTNTSSTLNTYVAPPPGPPAKLRLDISTTSANPASICTPDSASTLSSSTLTSASSESSSSISTIPYKQPHNLNSILSNSRIVPRKMAARPMFPAEKRVSFRTPLEEEIKTVKYTWASSDLESSSSTLTSLESTSTDSSSAQSETTATHHAVTPNKPTLSLQPSMEKPVIATIDSAPRQRKPPRLGDKRDSSESEDDSDTCPQTPVAGRRKRSRDWRWTLGKLPGSSTSPASDEDSS</sequence>
<evidence type="ECO:0000313" key="3">
    <source>
        <dbReference type="Proteomes" id="UP001140510"/>
    </source>
</evidence>
<feature type="region of interest" description="Disordered" evidence="1">
    <location>
        <begin position="130"/>
        <end position="208"/>
    </location>
</feature>
<feature type="region of interest" description="Disordered" evidence="1">
    <location>
        <begin position="266"/>
        <end position="375"/>
    </location>
</feature>
<proteinExistence type="predicted"/>
<gene>
    <name evidence="2" type="ORF">N0V91_007389</name>
</gene>
<feature type="compositionally biased region" description="Low complexity" evidence="1">
    <location>
        <begin position="180"/>
        <end position="203"/>
    </location>
</feature>
<name>A0A9W8ZBE4_9PLEO</name>
<feature type="compositionally biased region" description="Polar residues" evidence="1">
    <location>
        <begin position="165"/>
        <end position="179"/>
    </location>
</feature>
<feature type="compositionally biased region" description="Low complexity" evidence="1">
    <location>
        <begin position="138"/>
        <end position="149"/>
    </location>
</feature>
<evidence type="ECO:0000313" key="2">
    <source>
        <dbReference type="EMBL" id="KAJ4402181.1"/>
    </source>
</evidence>
<reference evidence="2" key="1">
    <citation type="submission" date="2022-10" db="EMBL/GenBank/DDBJ databases">
        <title>Tapping the CABI collections for fungal endophytes: first genome assemblies for Collariella, Neodidymelliopsis, Ascochyta clinopodiicola, Didymella pomorum, Didymosphaeria variabile, Neocosmospora piperis and Neocucurbitaria cava.</title>
        <authorList>
            <person name="Hill R."/>
        </authorList>
    </citation>
    <scope>NUCLEOTIDE SEQUENCE</scope>
    <source>
        <strain evidence="2">IMI 355091</strain>
    </source>
</reference>
<dbReference type="OrthoDB" id="5206740at2759"/>
<keyword evidence="3" id="KW-1185">Reference proteome</keyword>
<dbReference type="Proteomes" id="UP001140510">
    <property type="component" value="Unassembled WGS sequence"/>
</dbReference>
<dbReference type="EMBL" id="JAPEVA010000064">
    <property type="protein sequence ID" value="KAJ4402181.1"/>
    <property type="molecule type" value="Genomic_DNA"/>
</dbReference>
<comment type="caution">
    <text evidence="2">The sequence shown here is derived from an EMBL/GenBank/DDBJ whole genome shotgun (WGS) entry which is preliminary data.</text>
</comment>
<feature type="compositionally biased region" description="Low complexity" evidence="1">
    <location>
        <begin position="266"/>
        <end position="286"/>
    </location>
</feature>
<protein>
    <submittedName>
        <fullName evidence="2">Uncharacterized protein</fullName>
    </submittedName>
</protein>
<feature type="region of interest" description="Disordered" evidence="1">
    <location>
        <begin position="1"/>
        <end position="43"/>
    </location>
</feature>